<organism evidence="1 2">
    <name type="scientific">Galbibacter pacificus</name>
    <dbReference type="NCBI Taxonomy" id="2996052"/>
    <lineage>
        <taxon>Bacteria</taxon>
        <taxon>Pseudomonadati</taxon>
        <taxon>Bacteroidota</taxon>
        <taxon>Flavobacteriia</taxon>
        <taxon>Flavobacteriales</taxon>
        <taxon>Flavobacteriaceae</taxon>
        <taxon>Galbibacter</taxon>
    </lineage>
</organism>
<evidence type="ECO:0008006" key="3">
    <source>
        <dbReference type="Google" id="ProtNLM"/>
    </source>
</evidence>
<proteinExistence type="predicted"/>
<dbReference type="RefSeq" id="WP_277900325.1">
    <property type="nucleotide sequence ID" value="NZ_JAPMUA010000004.1"/>
</dbReference>
<protein>
    <recommendedName>
        <fullName evidence="3">TonB C-terminal domain-containing protein</fullName>
    </recommendedName>
</protein>
<evidence type="ECO:0000313" key="2">
    <source>
        <dbReference type="Proteomes" id="UP001153642"/>
    </source>
</evidence>
<evidence type="ECO:0000313" key="1">
    <source>
        <dbReference type="EMBL" id="MDG3586596.1"/>
    </source>
</evidence>
<dbReference type="Proteomes" id="UP001153642">
    <property type="component" value="Unassembled WGS sequence"/>
</dbReference>
<dbReference type="EMBL" id="JAPMUA010000004">
    <property type="protein sequence ID" value="MDG3586596.1"/>
    <property type="molecule type" value="Genomic_DNA"/>
</dbReference>
<reference evidence="1" key="1">
    <citation type="submission" date="2022-11" db="EMBL/GenBank/DDBJ databases">
        <title>High-quality draft genome sequence of Galbibacter sp. strain CMA-7.</title>
        <authorList>
            <person name="Wei L."/>
            <person name="Dong C."/>
            <person name="Shao Z."/>
        </authorList>
    </citation>
    <scope>NUCLEOTIDE SEQUENCE</scope>
    <source>
        <strain evidence="1">CMA-7</strain>
    </source>
</reference>
<sequence length="159" mass="18804">MQKYWGFLICLMLVSCDFFTSQKEAKDEILKRERKEINWNDVDKYPLFDKCDETAPRDQQRLCFQETFTLHFLKTLQQKHLVVHKNLNDTIRVELLIGKEGNVTILNIKKNKKVAKEIPEIDTLIAYSVETLPKVYPALKRNIPVNIKIRFPIILKVEE</sequence>
<name>A0ABT6FU27_9FLAO</name>
<comment type="caution">
    <text evidence="1">The sequence shown here is derived from an EMBL/GenBank/DDBJ whole genome shotgun (WGS) entry which is preliminary data.</text>
</comment>
<gene>
    <name evidence="1" type="ORF">OSR52_12035</name>
</gene>
<dbReference type="PROSITE" id="PS51257">
    <property type="entry name" value="PROKAR_LIPOPROTEIN"/>
    <property type="match status" value="1"/>
</dbReference>
<accession>A0ABT6FU27</accession>
<keyword evidence="2" id="KW-1185">Reference proteome</keyword>